<feature type="transmembrane region" description="Helical" evidence="12">
    <location>
        <begin position="30"/>
        <end position="52"/>
    </location>
</feature>
<evidence type="ECO:0000256" key="9">
    <source>
        <dbReference type="ARBA" id="ARBA00022989"/>
    </source>
</evidence>
<dbReference type="Gene3D" id="1.10.3820.10">
    <property type="entry name" value="Di-heme elbow motif domain"/>
    <property type="match status" value="1"/>
</dbReference>
<comment type="similarity">
    <text evidence="2">Belongs to the NapC/NirT/NrfH family.</text>
</comment>
<reference evidence="14 15" key="1">
    <citation type="submission" date="2021-07" db="EMBL/GenBank/DDBJ databases">
        <title>Novel Helicobacter sp. Isolated from a dog.</title>
        <authorList>
            <person name="Rimbara E."/>
            <person name="Suzuki M."/>
        </authorList>
    </citation>
    <scope>NUCLEOTIDE SEQUENCE [LARGE SCALE GENOMIC DNA]</scope>
    <source>
        <strain evidence="15">NHP19-003</strain>
    </source>
</reference>
<evidence type="ECO:0000256" key="5">
    <source>
        <dbReference type="ARBA" id="ARBA00022617"/>
    </source>
</evidence>
<evidence type="ECO:0000256" key="3">
    <source>
        <dbReference type="ARBA" id="ARBA00022448"/>
    </source>
</evidence>
<dbReference type="InterPro" id="IPR051174">
    <property type="entry name" value="Cytochrome_c-type_ET"/>
</dbReference>
<keyword evidence="11 12" id="KW-0472">Membrane</keyword>
<gene>
    <name evidence="14" type="ORF">NHP190003_09710</name>
</gene>
<dbReference type="SUPFAM" id="SSF48695">
    <property type="entry name" value="Multiheme cytochromes"/>
    <property type="match status" value="1"/>
</dbReference>
<evidence type="ECO:0000256" key="1">
    <source>
        <dbReference type="ARBA" id="ARBA00004236"/>
    </source>
</evidence>
<evidence type="ECO:0000256" key="12">
    <source>
        <dbReference type="SAM" id="Phobius"/>
    </source>
</evidence>
<dbReference type="Proteomes" id="UP000826775">
    <property type="component" value="Chromosome"/>
</dbReference>
<accession>A0ABM7SHX7</accession>
<dbReference type="InterPro" id="IPR038266">
    <property type="entry name" value="NapC/NirT_cytc_sf"/>
</dbReference>
<evidence type="ECO:0000256" key="4">
    <source>
        <dbReference type="ARBA" id="ARBA00022475"/>
    </source>
</evidence>
<dbReference type="Pfam" id="PF03264">
    <property type="entry name" value="Cytochrom_NNT"/>
    <property type="match status" value="1"/>
</dbReference>
<keyword evidence="7" id="KW-0479">Metal-binding</keyword>
<organism evidence="14 15">
    <name type="scientific">Helicobacter gastrocanis</name>
    <dbReference type="NCBI Taxonomy" id="2849641"/>
    <lineage>
        <taxon>Bacteria</taxon>
        <taxon>Pseudomonadati</taxon>
        <taxon>Campylobacterota</taxon>
        <taxon>Epsilonproteobacteria</taxon>
        <taxon>Campylobacterales</taxon>
        <taxon>Helicobacteraceae</taxon>
        <taxon>Helicobacter</taxon>
    </lineage>
</organism>
<keyword evidence="9 12" id="KW-1133">Transmembrane helix</keyword>
<proteinExistence type="inferred from homology"/>
<evidence type="ECO:0000256" key="10">
    <source>
        <dbReference type="ARBA" id="ARBA00023004"/>
    </source>
</evidence>
<feature type="domain" description="NapC/NirT cytochrome c N-terminal" evidence="13">
    <location>
        <begin position="26"/>
        <end position="189"/>
    </location>
</feature>
<name>A0ABM7SHX7_9HELI</name>
<evidence type="ECO:0000256" key="7">
    <source>
        <dbReference type="ARBA" id="ARBA00022723"/>
    </source>
</evidence>
<keyword evidence="6 12" id="KW-0812">Transmembrane</keyword>
<keyword evidence="8" id="KW-0249">Electron transport</keyword>
<evidence type="ECO:0000313" key="14">
    <source>
        <dbReference type="EMBL" id="BCZ17689.1"/>
    </source>
</evidence>
<protein>
    <recommendedName>
        <fullName evidence="13">NapC/NirT cytochrome c N-terminal domain-containing protein</fullName>
    </recommendedName>
</protein>
<keyword evidence="4" id="KW-1003">Cell membrane</keyword>
<evidence type="ECO:0000256" key="6">
    <source>
        <dbReference type="ARBA" id="ARBA00022692"/>
    </source>
</evidence>
<sequence length="216" mass="24876">MLPGGIGHFIILKQVVMGFLRTLQEKRFFLFWLFCGGCVLGVALTVFTVQAVEWTGDDKFCGMCHIMTPELDAYHLDKHGGHNRTGVKAECVDCHLPHDNIVHYFVEKTLLGIEDVYGNTMKNPRKFDWEMNRREAKDYVFDSGCLRCHTNLKDATQSNMKAFLPHRDYFAKLTKKHCVECHLDEVGHQNLGIHLRKFLKDDYKPSVRALISTSQK</sequence>
<evidence type="ECO:0000256" key="8">
    <source>
        <dbReference type="ARBA" id="ARBA00022982"/>
    </source>
</evidence>
<keyword evidence="5" id="KW-0349">Heme</keyword>
<keyword evidence="15" id="KW-1185">Reference proteome</keyword>
<evidence type="ECO:0000313" key="15">
    <source>
        <dbReference type="Proteomes" id="UP000826775"/>
    </source>
</evidence>
<evidence type="ECO:0000256" key="11">
    <source>
        <dbReference type="ARBA" id="ARBA00023136"/>
    </source>
</evidence>
<dbReference type="PANTHER" id="PTHR30333">
    <property type="entry name" value="CYTOCHROME C-TYPE PROTEIN"/>
    <property type="match status" value="1"/>
</dbReference>
<dbReference type="InterPro" id="IPR036280">
    <property type="entry name" value="Multihaem_cyt_sf"/>
</dbReference>
<evidence type="ECO:0000259" key="13">
    <source>
        <dbReference type="Pfam" id="PF03264"/>
    </source>
</evidence>
<dbReference type="InterPro" id="IPR005126">
    <property type="entry name" value="NapC/NirT_cyt_c_N"/>
</dbReference>
<evidence type="ECO:0000256" key="2">
    <source>
        <dbReference type="ARBA" id="ARBA00007395"/>
    </source>
</evidence>
<feature type="transmembrane region" description="Helical" evidence="12">
    <location>
        <begin position="6"/>
        <end position="23"/>
    </location>
</feature>
<dbReference type="EMBL" id="AP024814">
    <property type="protein sequence ID" value="BCZ17689.1"/>
    <property type="molecule type" value="Genomic_DNA"/>
</dbReference>
<comment type="subcellular location">
    <subcellularLocation>
        <location evidence="1">Cell membrane</location>
    </subcellularLocation>
</comment>
<keyword evidence="3" id="KW-0813">Transport</keyword>
<dbReference type="PANTHER" id="PTHR30333:SF1">
    <property type="entry name" value="CYTOCHROME C-TYPE PROTEIN NAPC"/>
    <property type="match status" value="1"/>
</dbReference>
<keyword evidence="10" id="KW-0408">Iron</keyword>